<reference evidence="2 3" key="1">
    <citation type="journal article" date="2011" name="Genome Biol.">
        <title>Comparative genome sequence analysis underscores mycoparasitism as the ancestral life style of Trichoderma.</title>
        <authorList>
            <person name="Kubicek C.P."/>
            <person name="Herrera-Estrella A."/>
            <person name="Seidl-Seiboth V."/>
            <person name="Martinez D.A."/>
            <person name="Druzhinina I.S."/>
            <person name="Thon M."/>
            <person name="Zeilinger S."/>
            <person name="Casas-Flores S."/>
            <person name="Horwitz B.A."/>
            <person name="Mukherjee P.K."/>
            <person name="Mukherjee M."/>
            <person name="Kredics L."/>
            <person name="Alcaraz L.D."/>
            <person name="Aerts A."/>
            <person name="Antal Z."/>
            <person name="Atanasova L."/>
            <person name="Cervantes-Badillo M.G."/>
            <person name="Challacombe J."/>
            <person name="Chertkov O."/>
            <person name="McCluskey K."/>
            <person name="Coulpier F."/>
            <person name="Deshpande N."/>
            <person name="von Doehren H."/>
            <person name="Ebbole D.J."/>
            <person name="Esquivel-Naranjo E.U."/>
            <person name="Fekete E."/>
            <person name="Flipphi M."/>
            <person name="Glaser F."/>
            <person name="Gomez-Rodriguez E.Y."/>
            <person name="Gruber S."/>
            <person name="Han C."/>
            <person name="Henrissat B."/>
            <person name="Hermosa R."/>
            <person name="Hernandez-Onate M."/>
            <person name="Karaffa L."/>
            <person name="Kosti I."/>
            <person name="Le Crom S."/>
            <person name="Lindquist E."/>
            <person name="Lucas S."/>
            <person name="Luebeck M."/>
            <person name="Luebeck P.S."/>
            <person name="Margeot A."/>
            <person name="Metz B."/>
            <person name="Misra M."/>
            <person name="Nevalainen H."/>
            <person name="Omann M."/>
            <person name="Packer N."/>
            <person name="Perrone G."/>
            <person name="Uresti-Rivera E.E."/>
            <person name="Salamov A."/>
            <person name="Schmoll M."/>
            <person name="Seiboth B."/>
            <person name="Shapiro H."/>
            <person name="Sukno S."/>
            <person name="Tamayo-Ramos J.A."/>
            <person name="Tisch D."/>
            <person name="Wiest A."/>
            <person name="Wilkinson H.H."/>
            <person name="Zhang M."/>
            <person name="Coutinho P.M."/>
            <person name="Kenerley C.M."/>
            <person name="Monte E."/>
            <person name="Baker S.E."/>
            <person name="Grigoriev I.V."/>
        </authorList>
    </citation>
    <scope>NUCLEOTIDE SEQUENCE [LARGE SCALE GENOMIC DNA]</scope>
    <source>
        <strain evidence="3">ATCC 20476 / IMI 206040</strain>
    </source>
</reference>
<dbReference type="Proteomes" id="UP000005426">
    <property type="component" value="Unassembled WGS sequence"/>
</dbReference>
<dbReference type="eggNOG" id="ENOG502T6QW">
    <property type="taxonomic scope" value="Eukaryota"/>
</dbReference>
<dbReference type="AlphaFoldDB" id="G9P9M1"/>
<dbReference type="HOGENOM" id="CLU_1077920_0_0_1"/>
<evidence type="ECO:0000256" key="1">
    <source>
        <dbReference type="SAM" id="MobiDB-lite"/>
    </source>
</evidence>
<evidence type="ECO:0000313" key="2">
    <source>
        <dbReference type="EMBL" id="EHK40343.1"/>
    </source>
</evidence>
<dbReference type="RefSeq" id="XP_013938502.1">
    <property type="nucleotide sequence ID" value="XM_014083027.1"/>
</dbReference>
<proteinExistence type="predicted"/>
<gene>
    <name evidence="2" type="ORF">TRIATDRAFT_302719</name>
</gene>
<name>G9P9M1_HYPAI</name>
<dbReference type="KEGG" id="tatv:25782379"/>
<dbReference type="Pfam" id="PF12511">
    <property type="entry name" value="DUF3716"/>
    <property type="match status" value="1"/>
</dbReference>
<comment type="caution">
    <text evidence="2">The sequence shown here is derived from an EMBL/GenBank/DDBJ whole genome shotgun (WGS) entry which is preliminary data.</text>
</comment>
<evidence type="ECO:0000313" key="3">
    <source>
        <dbReference type="Proteomes" id="UP000005426"/>
    </source>
</evidence>
<protein>
    <submittedName>
        <fullName evidence="2">Uncharacterized protein</fullName>
    </submittedName>
</protein>
<accession>G9P9M1</accession>
<dbReference type="GeneID" id="25782379"/>
<dbReference type="OMA" id="HALCVFD"/>
<dbReference type="InterPro" id="IPR022190">
    <property type="entry name" value="DUF3716"/>
</dbReference>
<dbReference type="OrthoDB" id="4825089at2759"/>
<feature type="compositionally biased region" description="Basic and acidic residues" evidence="1">
    <location>
        <begin position="94"/>
        <end position="105"/>
    </location>
</feature>
<organism evidence="2 3">
    <name type="scientific">Hypocrea atroviridis (strain ATCC 20476 / IMI 206040)</name>
    <name type="common">Trichoderma atroviride</name>
    <dbReference type="NCBI Taxonomy" id="452589"/>
    <lineage>
        <taxon>Eukaryota</taxon>
        <taxon>Fungi</taxon>
        <taxon>Dikarya</taxon>
        <taxon>Ascomycota</taxon>
        <taxon>Pezizomycotina</taxon>
        <taxon>Sordariomycetes</taxon>
        <taxon>Hypocreomycetidae</taxon>
        <taxon>Hypocreales</taxon>
        <taxon>Hypocreaceae</taxon>
        <taxon>Trichoderma</taxon>
    </lineage>
</organism>
<keyword evidence="3" id="KW-1185">Reference proteome</keyword>
<dbReference type="EMBL" id="ABDG02000028">
    <property type="protein sequence ID" value="EHK40343.1"/>
    <property type="molecule type" value="Genomic_DNA"/>
</dbReference>
<feature type="region of interest" description="Disordered" evidence="1">
    <location>
        <begin position="1"/>
        <end position="32"/>
    </location>
</feature>
<feature type="region of interest" description="Disordered" evidence="1">
    <location>
        <begin position="73"/>
        <end position="105"/>
    </location>
</feature>
<sequence length="305" mass="33296">MSINDPATGDEGPGSSSSTTMAIEAPDIQVQARDPALKLPPLVLDNPMPAMPNPAAVIAGRSMHQIQLEMEYDAEESDNDADQGPSIQGWPGGLERHASDHPSETEDLAMREMHALCVFDDVSVPPSVRPWSYLIEALSPLPTVRRWGRWRWRGEPAFGEVRVAEAIMMYERGVEQRTSNRRCGRCRAGQGISPQCVVAPEGMGQAPGVTGPCSNCLYDGVEHGCNVSGRMTPVSGSRDRGGESMRDPDKVVDHMAVLELIAQLKRPSGTRRDHSLPERARRIEAAALQIAQAARDWREKMGVQS</sequence>